<evidence type="ECO:0000313" key="1">
    <source>
        <dbReference type="EMBL" id="SMG21190.1"/>
    </source>
</evidence>
<dbReference type="EMBL" id="FXAO01000002">
    <property type="protein sequence ID" value="SMG21190.1"/>
    <property type="molecule type" value="Genomic_DNA"/>
</dbReference>
<organism evidence="1 2">
    <name type="scientific">Arenibacter troitsensis</name>
    <dbReference type="NCBI Taxonomy" id="188872"/>
    <lineage>
        <taxon>Bacteria</taxon>
        <taxon>Pseudomonadati</taxon>
        <taxon>Bacteroidota</taxon>
        <taxon>Flavobacteriia</taxon>
        <taxon>Flavobacteriales</taxon>
        <taxon>Flavobacteriaceae</taxon>
        <taxon>Arenibacter</taxon>
    </lineage>
</organism>
<keyword evidence="2" id="KW-1185">Reference proteome</keyword>
<name>A0A1X7J147_9FLAO</name>
<protein>
    <submittedName>
        <fullName evidence="1">Uncharacterized protein</fullName>
    </submittedName>
</protein>
<proteinExistence type="predicted"/>
<reference evidence="2" key="1">
    <citation type="submission" date="2017-04" db="EMBL/GenBank/DDBJ databases">
        <authorList>
            <person name="Varghese N."/>
            <person name="Submissions S."/>
        </authorList>
    </citation>
    <scope>NUCLEOTIDE SEQUENCE [LARGE SCALE GENOMIC DNA]</scope>
    <source>
        <strain evidence="2">DSM 19835</strain>
    </source>
</reference>
<gene>
    <name evidence="1" type="ORF">SAMN03080602_01384</name>
</gene>
<accession>A0A1X7J147</accession>
<sequence length="86" mass="9706">MKILFVIIFSGPGTNRVLELSYSLAKLGISLRWSFELNHCLNSVLCFCNLHYSPPNSIDVAHILTYFQSFIFLLSLEGVSLAVNRL</sequence>
<dbReference type="Proteomes" id="UP000193420">
    <property type="component" value="Unassembled WGS sequence"/>
</dbReference>
<dbReference type="AlphaFoldDB" id="A0A1X7J147"/>
<evidence type="ECO:0000313" key="2">
    <source>
        <dbReference type="Proteomes" id="UP000193420"/>
    </source>
</evidence>